<dbReference type="OrthoDB" id="265761at2759"/>
<dbReference type="PANTHER" id="PTHR12475:SF4">
    <property type="entry name" value="PROTEIN THEM6"/>
    <property type="match status" value="1"/>
</dbReference>
<dbReference type="InterPro" id="IPR051490">
    <property type="entry name" value="THEM6_lcsJ_thioesterase"/>
</dbReference>
<reference evidence="3" key="1">
    <citation type="submission" date="2022-11" db="EMBL/GenBank/DDBJ databases">
        <authorList>
            <person name="Scott C."/>
            <person name="Bruce N."/>
        </authorList>
    </citation>
    <scope>NUCLEOTIDE SEQUENCE</scope>
</reference>
<dbReference type="SUPFAM" id="SSF54637">
    <property type="entry name" value="Thioesterase/thiol ester dehydrase-isomerase"/>
    <property type="match status" value="1"/>
</dbReference>
<evidence type="ECO:0000313" key="3">
    <source>
        <dbReference type="EMBL" id="CAI4212976.1"/>
    </source>
</evidence>
<accession>A0A9P1GY70</accession>
<dbReference type="Proteomes" id="UP000838763">
    <property type="component" value="Unassembled WGS sequence"/>
</dbReference>
<dbReference type="PANTHER" id="PTHR12475">
    <property type="match status" value="1"/>
</dbReference>
<evidence type="ECO:0000256" key="2">
    <source>
        <dbReference type="SAM" id="Phobius"/>
    </source>
</evidence>
<keyword evidence="4" id="KW-1185">Reference proteome</keyword>
<sequence length="309" mass="34980">MTPEYRAQTAVSILFVGPDAFITSLAEGVVTVAVALAAYFVLPNFPRTTSWLDEEEKALAIWRLKEDVGEDDWVDSEDQSLLGDLWKRWETSKLGYYYPSRLVSFYKRSTHLIADPTTLKPASGKLGIMLGAVHCSFHKEIPPYAPYEMWSRILSWDRKWLYIVTHYVPKDLGRPSQWLDPRFNKLSRSSEEPIDDWEKKMYATAVSKYVFKLGRLTIHPATVLAESGLLPERPGGWVVNNSVISETPGADQPDNTLKVCWQDDGWSWNRVEQRRIAGMRFAEKFGAMDSLQKAFDGGQGAVVGHFGPG</sequence>
<dbReference type="AlphaFoldDB" id="A0A9P1GY70"/>
<evidence type="ECO:0000256" key="1">
    <source>
        <dbReference type="ARBA" id="ARBA00038476"/>
    </source>
</evidence>
<keyword evidence="2" id="KW-1133">Transmembrane helix</keyword>
<name>A0A9P1GY70_9PEZI</name>
<proteinExistence type="inferred from homology"/>
<keyword evidence="2" id="KW-0472">Membrane</keyword>
<comment type="similarity">
    <text evidence="1">Belongs to the lcsJ thioesterase family.</text>
</comment>
<feature type="transmembrane region" description="Helical" evidence="2">
    <location>
        <begin position="20"/>
        <end position="42"/>
    </location>
</feature>
<dbReference type="InterPro" id="IPR029069">
    <property type="entry name" value="HotDog_dom_sf"/>
</dbReference>
<gene>
    <name evidence="3" type="ORF">PPNO1_LOCUS2727</name>
</gene>
<protein>
    <submittedName>
        <fullName evidence="3">Uncharacterized protein</fullName>
    </submittedName>
</protein>
<dbReference type="EMBL" id="CALLCH030000006">
    <property type="protein sequence ID" value="CAI4212976.1"/>
    <property type="molecule type" value="Genomic_DNA"/>
</dbReference>
<keyword evidence="2" id="KW-0812">Transmembrane</keyword>
<evidence type="ECO:0000313" key="4">
    <source>
        <dbReference type="Proteomes" id="UP000838763"/>
    </source>
</evidence>
<organism evidence="3 4">
    <name type="scientific">Parascedosporium putredinis</name>
    <dbReference type="NCBI Taxonomy" id="1442378"/>
    <lineage>
        <taxon>Eukaryota</taxon>
        <taxon>Fungi</taxon>
        <taxon>Dikarya</taxon>
        <taxon>Ascomycota</taxon>
        <taxon>Pezizomycotina</taxon>
        <taxon>Sordariomycetes</taxon>
        <taxon>Hypocreomycetidae</taxon>
        <taxon>Microascales</taxon>
        <taxon>Microascaceae</taxon>
        <taxon>Parascedosporium</taxon>
    </lineage>
</organism>
<comment type="caution">
    <text evidence="3">The sequence shown here is derived from an EMBL/GenBank/DDBJ whole genome shotgun (WGS) entry which is preliminary data.</text>
</comment>